<keyword evidence="3" id="KW-1185">Reference proteome</keyword>
<dbReference type="InterPro" id="IPR021607">
    <property type="entry name" value="DUF3224"/>
</dbReference>
<dbReference type="Proteomes" id="UP001566331">
    <property type="component" value="Unassembled WGS sequence"/>
</dbReference>
<dbReference type="InterPro" id="IPR023159">
    <property type="entry name" value="SO1590-like_sf"/>
</dbReference>
<dbReference type="EMBL" id="JBFWIC010000014">
    <property type="protein sequence ID" value="MEZ0475266.1"/>
    <property type="molecule type" value="Genomic_DNA"/>
</dbReference>
<evidence type="ECO:0000313" key="2">
    <source>
        <dbReference type="EMBL" id="MEZ0475266.1"/>
    </source>
</evidence>
<dbReference type="Pfam" id="PF11528">
    <property type="entry name" value="DUF3224"/>
    <property type="match status" value="1"/>
</dbReference>
<dbReference type="Gene3D" id="2.40.350.10">
    <property type="entry name" value="SO1590-like"/>
    <property type="match status" value="1"/>
</dbReference>
<dbReference type="SUPFAM" id="SSF159238">
    <property type="entry name" value="SO1590-like"/>
    <property type="match status" value="1"/>
</dbReference>
<comment type="caution">
    <text evidence="2">The sequence shown here is derived from an EMBL/GenBank/DDBJ whole genome shotgun (WGS) entry which is preliminary data.</text>
</comment>
<gene>
    <name evidence="2" type="ORF">AB6713_11650</name>
</gene>
<keyword evidence="1" id="KW-0732">Signal</keyword>
<evidence type="ECO:0000256" key="1">
    <source>
        <dbReference type="SAM" id="SignalP"/>
    </source>
</evidence>
<protein>
    <submittedName>
        <fullName evidence="2">DUF3224 domain-containing protein</fullName>
    </submittedName>
</protein>
<reference evidence="2 3" key="1">
    <citation type="submission" date="2024-07" db="EMBL/GenBank/DDBJ databases">
        <title>Luteimonas salilacus sp. nov., isolated from the shore soil of Salt Lake in Tibet of China.</title>
        <authorList>
            <person name="Zhang X."/>
            <person name="Li A."/>
        </authorList>
    </citation>
    <scope>NUCLEOTIDE SEQUENCE [LARGE SCALE GENOMIC DNA]</scope>
    <source>
        <strain evidence="2 3">B3-2-R+30</strain>
    </source>
</reference>
<name>A0ABV4HU02_9GAMM</name>
<dbReference type="RefSeq" id="WP_370564703.1">
    <property type="nucleotide sequence ID" value="NZ_JBFWIB010000009.1"/>
</dbReference>
<accession>A0ABV4HU02</accession>
<feature type="signal peptide" evidence="1">
    <location>
        <begin position="1"/>
        <end position="20"/>
    </location>
</feature>
<organism evidence="2 3">
    <name type="scientific">Luteimonas salinilitoris</name>
    <dbReference type="NCBI Taxonomy" id="3237697"/>
    <lineage>
        <taxon>Bacteria</taxon>
        <taxon>Pseudomonadati</taxon>
        <taxon>Pseudomonadota</taxon>
        <taxon>Gammaproteobacteria</taxon>
        <taxon>Lysobacterales</taxon>
        <taxon>Lysobacteraceae</taxon>
        <taxon>Luteimonas</taxon>
    </lineage>
</organism>
<proteinExistence type="predicted"/>
<feature type="chain" id="PRO_5046239991" evidence="1">
    <location>
        <begin position="21"/>
        <end position="157"/>
    </location>
</feature>
<evidence type="ECO:0000313" key="3">
    <source>
        <dbReference type="Proteomes" id="UP001566331"/>
    </source>
</evidence>
<sequence length="157" mass="16317">MNILLLCLAGFALLSHPVQPATEAATMHATGTFDVKVTPQVADNPPAQASGIGRLSLDKQFHGALEATGQGEMLASGDGAQSGAYVAIEKVTGSLQGRSGSFVLVHSAVLVQGVPQDWTVKVVPDSGTEQLRGLAGAMQITIADGEHSYDFRYSLPE</sequence>